<dbReference type="AlphaFoldDB" id="A0A6S6YKX8"/>
<dbReference type="Proteomes" id="UP000515733">
    <property type="component" value="Chromosome"/>
</dbReference>
<dbReference type="KEGG" id="doe:DENOEST_1219"/>
<dbReference type="Pfam" id="PF06980">
    <property type="entry name" value="DUF1302"/>
    <property type="match status" value="1"/>
</dbReference>
<sequence>MKRKSRLEHRRIVGFMALALAAMGATAVHGRSNDVSADGQAEPWKVDVYYENDTRYRGKDATGKKVGLSKFRNTIQVEADRKMGDGWAFHGVFRGTYDGVYRMNKDQFGEDAGSQSAADVRFRNTVSQSMGLASTVPFGGGLGKTTSNEALLPAGVPAVAGFGGDALVGLVYQGAFNVGLIPGVPPANTAFVDSYGANNPGTGLRVVGDRWHPADNGVSFAVPVRPCDTDSRGCRDFGGYGDRKLSELESPEFNERLDFLREVYVKKTFTLADGSDLFLKLGKQQVVWGRTDLFRVLDVINPVDYSRNNIYDELQDIRIPMWIAQAEWRMGASESMQERNFSVVWNFDKFRANNLGQCGTPNVALDAGCFFRGMANLWDNGGTVANFAHLSTGTTQLVQAGGGPALPTDAYLATNFGPGQIGIRDVRLPDWRFSNTQIGAKYEGVTQGGLSFSLNALHYRSQLPSLHAFNSAQNPFTSQNPDPTTHLIAFDMHFPKVNLLGGSMDFQSEALGAAFRLEGAMSWGEEFANTARPELYSRNKVWRSVIGIDRPTFVPFISTSRTTLISAQLFYQHIFDHEEYSGPLGRYGMPDWKNNVIGTLLIKGFIMNDRVSPQLIMARDFKAKAWVASPQVEWSFTDDFKVTVGANVKGKSDIGAWSWSDCRDCNPYAPYTQYDQHAQGLMPTGAGAGPLGLAGLEPLGRFRAGPIGAANKENEIYVTLRYQF</sequence>
<accession>A0A6S6YKX8</accession>
<dbReference type="EMBL" id="LR778301">
    <property type="protein sequence ID" value="CAB1368384.1"/>
    <property type="molecule type" value="Genomic_DNA"/>
</dbReference>
<protein>
    <recommendedName>
        <fullName evidence="3">Cox2 cytochrome oxidase subunit 2</fullName>
    </recommendedName>
</protein>
<dbReference type="RefSeq" id="WP_145771690.1">
    <property type="nucleotide sequence ID" value="NZ_LR778301.1"/>
</dbReference>
<reference evidence="1 2" key="1">
    <citation type="submission" date="2020-03" db="EMBL/GenBank/DDBJ databases">
        <authorList>
            <consortium name="Genoscope - CEA"/>
            <person name="William W."/>
        </authorList>
    </citation>
    <scope>NUCLEOTIDE SEQUENCE [LARGE SCALE GENOMIC DNA]</scope>
    <source>
        <strain evidence="2">DSM 16959</strain>
    </source>
</reference>
<dbReference type="OrthoDB" id="9801336at2"/>
<evidence type="ECO:0000313" key="1">
    <source>
        <dbReference type="EMBL" id="CAB1368384.1"/>
    </source>
</evidence>
<name>A0A6S6YKX8_9PROT</name>
<organism evidence="1 2">
    <name type="scientific">Denitratisoma oestradiolicum</name>
    <dbReference type="NCBI Taxonomy" id="311182"/>
    <lineage>
        <taxon>Bacteria</taxon>
        <taxon>Pseudomonadati</taxon>
        <taxon>Pseudomonadota</taxon>
        <taxon>Betaproteobacteria</taxon>
        <taxon>Nitrosomonadales</taxon>
        <taxon>Sterolibacteriaceae</taxon>
        <taxon>Denitratisoma</taxon>
    </lineage>
</organism>
<proteinExistence type="predicted"/>
<evidence type="ECO:0008006" key="3">
    <source>
        <dbReference type="Google" id="ProtNLM"/>
    </source>
</evidence>
<evidence type="ECO:0000313" key="2">
    <source>
        <dbReference type="Proteomes" id="UP000515733"/>
    </source>
</evidence>
<dbReference type="InterPro" id="IPR010727">
    <property type="entry name" value="DUF1302"/>
</dbReference>
<keyword evidence="2" id="KW-1185">Reference proteome</keyword>
<gene>
    <name evidence="1" type="ORF">DENOEST_1219</name>
</gene>